<dbReference type="InterPro" id="IPR010998">
    <property type="entry name" value="Integrase_recombinase_N"/>
</dbReference>
<accession>W5THJ8</accession>
<dbReference type="InterPro" id="IPR011010">
    <property type="entry name" value="DNA_brk_join_enz"/>
</dbReference>
<name>W5THJ8_9NOCA</name>
<dbReference type="Pfam" id="PF00589">
    <property type="entry name" value="Phage_integrase"/>
    <property type="match status" value="1"/>
</dbReference>
<feature type="domain" description="Tyr recombinase" evidence="3">
    <location>
        <begin position="158"/>
        <end position="403"/>
    </location>
</feature>
<sequence length="406" mass="43354">MSASPDSVVVDVAVPDAVRTELRRGVRSVLVDTVALRMVRERFDTEQAGALGRYLEASQSPNTVRAYRSDWIAWSAWCAAEARCALPADALDVAVYVAAAADARKPSGEWAFGPATLERKCAAIAAVHAANGLASPTRSDVVRLTLRGIRRTRRSVPNRKRPVLLHTLEQLLTGLPEPGWPTEPARRRDRLVLLVGFAGALRRSELAGLRVGDVTVTTDHRTGEPVLLVGLPATKTDPTGAAAQSVALPRGVRPATCPVCALADWMALRDIHIRGGSRGLRAWTEALDADAPDDIHRCHGFTGATGVSAESPLFPPVSRHGGIADDPMSGRAVAELVKRYAARAGLDPALFSGHSLRAGFATQAALGGASDREIMRQGRWSNPRTVHGYIRTANPLEDNAVTKLGL</sequence>
<protein>
    <submittedName>
        <fullName evidence="4">Putative integrase</fullName>
    </submittedName>
</protein>
<dbReference type="InterPro" id="IPR052925">
    <property type="entry name" value="Phage_Integrase-like_Recomb"/>
</dbReference>
<keyword evidence="5" id="KW-1185">Reference proteome</keyword>
<evidence type="ECO:0000313" key="5">
    <source>
        <dbReference type="Proteomes" id="UP000019150"/>
    </source>
</evidence>
<dbReference type="InterPro" id="IPR002104">
    <property type="entry name" value="Integrase_catalytic"/>
</dbReference>
<dbReference type="KEGG" id="nno:NONO_c40410"/>
<keyword evidence="1" id="KW-0238">DNA-binding</keyword>
<dbReference type="CDD" id="cd00799">
    <property type="entry name" value="INT_Cre_C"/>
    <property type="match status" value="1"/>
</dbReference>
<dbReference type="HOGENOM" id="CLU_047407_3_0_11"/>
<dbReference type="PATRIC" id="fig|1415166.3.peg.4146"/>
<dbReference type="RefSeq" id="WP_025350245.1">
    <property type="nucleotide sequence ID" value="NZ_CP006850.1"/>
</dbReference>
<evidence type="ECO:0000256" key="2">
    <source>
        <dbReference type="ARBA" id="ARBA00023172"/>
    </source>
</evidence>
<dbReference type="GO" id="GO:0006310">
    <property type="term" value="P:DNA recombination"/>
    <property type="evidence" value="ECO:0007669"/>
    <property type="project" value="UniProtKB-KW"/>
</dbReference>
<dbReference type="GO" id="GO:0015074">
    <property type="term" value="P:DNA integration"/>
    <property type="evidence" value="ECO:0007669"/>
    <property type="project" value="InterPro"/>
</dbReference>
<dbReference type="PANTHER" id="PTHR34605:SF3">
    <property type="entry name" value="P CELL-TYPE AGGLUTINATION PROTEIN MAP4-LIKE-RELATED"/>
    <property type="match status" value="1"/>
</dbReference>
<proteinExistence type="predicted"/>
<dbReference type="AlphaFoldDB" id="W5THJ8"/>
<dbReference type="Proteomes" id="UP000019150">
    <property type="component" value="Chromosome"/>
</dbReference>
<evidence type="ECO:0000256" key="1">
    <source>
        <dbReference type="ARBA" id="ARBA00023125"/>
    </source>
</evidence>
<dbReference type="SUPFAM" id="SSF47823">
    <property type="entry name" value="lambda integrase-like, N-terminal domain"/>
    <property type="match status" value="1"/>
</dbReference>
<organism evidence="4 5">
    <name type="scientific">Nocardia nova SH22a</name>
    <dbReference type="NCBI Taxonomy" id="1415166"/>
    <lineage>
        <taxon>Bacteria</taxon>
        <taxon>Bacillati</taxon>
        <taxon>Actinomycetota</taxon>
        <taxon>Actinomycetes</taxon>
        <taxon>Mycobacteriales</taxon>
        <taxon>Nocardiaceae</taxon>
        <taxon>Nocardia</taxon>
    </lineage>
</organism>
<reference evidence="4 5" key="1">
    <citation type="journal article" date="2014" name="Appl. Environ. Microbiol.">
        <title>Insights into the Microbial Degradation of Rubber and Gutta-Percha by Analysis of the Complete Genome of Nocardia nova SH22a.</title>
        <authorList>
            <person name="Luo Q."/>
            <person name="Hiessl S."/>
            <person name="Poehlein A."/>
            <person name="Daniel R."/>
            <person name="Steinbuchel A."/>
        </authorList>
    </citation>
    <scope>NUCLEOTIDE SEQUENCE [LARGE SCALE GENOMIC DNA]</scope>
    <source>
        <strain evidence="4">SH22a</strain>
    </source>
</reference>
<dbReference type="GO" id="GO:0003677">
    <property type="term" value="F:DNA binding"/>
    <property type="evidence" value="ECO:0007669"/>
    <property type="project" value="UniProtKB-KW"/>
</dbReference>
<dbReference type="PROSITE" id="PS51898">
    <property type="entry name" value="TYR_RECOMBINASE"/>
    <property type="match status" value="1"/>
</dbReference>
<keyword evidence="2" id="KW-0233">DNA recombination</keyword>
<evidence type="ECO:0000259" key="3">
    <source>
        <dbReference type="PROSITE" id="PS51898"/>
    </source>
</evidence>
<gene>
    <name evidence="4" type="ORF">NONO_c40410</name>
</gene>
<dbReference type="SUPFAM" id="SSF56349">
    <property type="entry name" value="DNA breaking-rejoining enzymes"/>
    <property type="match status" value="1"/>
</dbReference>
<dbReference type="Gene3D" id="1.10.150.130">
    <property type="match status" value="1"/>
</dbReference>
<dbReference type="InterPro" id="IPR013762">
    <property type="entry name" value="Integrase-like_cat_sf"/>
</dbReference>
<evidence type="ECO:0000313" key="4">
    <source>
        <dbReference type="EMBL" id="AHH18825.1"/>
    </source>
</evidence>
<dbReference type="OrthoDB" id="9815875at2"/>
<dbReference type="PANTHER" id="PTHR34605">
    <property type="entry name" value="PHAGE_INTEGRASE DOMAIN-CONTAINING PROTEIN"/>
    <property type="match status" value="1"/>
</dbReference>
<dbReference type="EMBL" id="CP006850">
    <property type="protein sequence ID" value="AHH18825.1"/>
    <property type="molecule type" value="Genomic_DNA"/>
</dbReference>
<dbReference type="Gene3D" id="1.10.443.10">
    <property type="entry name" value="Intergrase catalytic core"/>
    <property type="match status" value="1"/>
</dbReference>
<dbReference type="STRING" id="1415166.NONO_c40410"/>
<dbReference type="eggNOG" id="COG0582">
    <property type="taxonomic scope" value="Bacteria"/>
</dbReference>